<dbReference type="InterPro" id="IPR024705">
    <property type="entry name" value="Ssp411"/>
</dbReference>
<evidence type="ECO:0000259" key="2">
    <source>
        <dbReference type="Pfam" id="PF03190"/>
    </source>
</evidence>
<dbReference type="RefSeq" id="WP_098464934.1">
    <property type="nucleotide sequence ID" value="NZ_PDJJ01000001.1"/>
</dbReference>
<name>A0A2A9F038_9MICO</name>
<evidence type="ECO:0000256" key="1">
    <source>
        <dbReference type="SAM" id="MobiDB-lite"/>
    </source>
</evidence>
<dbReference type="Pfam" id="PF03190">
    <property type="entry name" value="Thioredox_DsbH"/>
    <property type="match status" value="1"/>
</dbReference>
<dbReference type="InterPro" id="IPR008928">
    <property type="entry name" value="6-hairpin_glycosidase_sf"/>
</dbReference>
<dbReference type="AlphaFoldDB" id="A0A2A9F038"/>
<dbReference type="SUPFAM" id="SSF48208">
    <property type="entry name" value="Six-hairpin glycosidases"/>
    <property type="match status" value="1"/>
</dbReference>
<accession>A0A2A9F038</accession>
<keyword evidence="4" id="KW-1185">Reference proteome</keyword>
<reference evidence="3 4" key="1">
    <citation type="submission" date="2017-10" db="EMBL/GenBank/DDBJ databases">
        <title>Sequencing the genomes of 1000 actinobacteria strains.</title>
        <authorList>
            <person name="Klenk H.-P."/>
        </authorList>
    </citation>
    <scope>NUCLEOTIDE SEQUENCE [LARGE SCALE GENOMIC DNA]</scope>
    <source>
        <strain evidence="3 4">DSM 21863</strain>
    </source>
</reference>
<dbReference type="OrthoDB" id="9762614at2"/>
<dbReference type="EMBL" id="PDJJ01000001">
    <property type="protein sequence ID" value="PFG44777.1"/>
    <property type="molecule type" value="Genomic_DNA"/>
</dbReference>
<gene>
    <name evidence="3" type="ORF">ATJ88_3513</name>
</gene>
<dbReference type="InterPro" id="IPR004879">
    <property type="entry name" value="Ssp411-like_TRX"/>
</dbReference>
<evidence type="ECO:0000313" key="3">
    <source>
        <dbReference type="EMBL" id="PFG44777.1"/>
    </source>
</evidence>
<dbReference type="InterPro" id="IPR036249">
    <property type="entry name" value="Thioredoxin-like_sf"/>
</dbReference>
<feature type="domain" description="Spermatogenesis-associated protein 20-like TRX" evidence="2">
    <location>
        <begin position="3"/>
        <end position="157"/>
    </location>
</feature>
<dbReference type="PIRSF" id="PIRSF006402">
    <property type="entry name" value="UCP006402_thioredoxin"/>
    <property type="match status" value="1"/>
</dbReference>
<dbReference type="PANTHER" id="PTHR42899:SF1">
    <property type="entry name" value="SPERMATOGENESIS-ASSOCIATED PROTEIN 20"/>
    <property type="match status" value="1"/>
</dbReference>
<dbReference type="SUPFAM" id="SSF52833">
    <property type="entry name" value="Thioredoxin-like"/>
    <property type="match status" value="1"/>
</dbReference>
<dbReference type="CDD" id="cd02955">
    <property type="entry name" value="SSP411"/>
    <property type="match status" value="1"/>
</dbReference>
<dbReference type="Proteomes" id="UP000224130">
    <property type="component" value="Unassembled WGS sequence"/>
</dbReference>
<organism evidence="3 4">
    <name type="scientific">Isoptericola jiangsuensis</name>
    <dbReference type="NCBI Taxonomy" id="548579"/>
    <lineage>
        <taxon>Bacteria</taxon>
        <taxon>Bacillati</taxon>
        <taxon>Actinomycetota</taxon>
        <taxon>Actinomycetes</taxon>
        <taxon>Micrococcales</taxon>
        <taxon>Promicromonosporaceae</taxon>
        <taxon>Isoptericola</taxon>
    </lineage>
</organism>
<proteinExistence type="predicted"/>
<dbReference type="GO" id="GO:0005975">
    <property type="term" value="P:carbohydrate metabolic process"/>
    <property type="evidence" value="ECO:0007669"/>
    <property type="project" value="InterPro"/>
</dbReference>
<feature type="region of interest" description="Disordered" evidence="1">
    <location>
        <begin position="325"/>
        <end position="348"/>
    </location>
</feature>
<sequence length="695" mass="72765">MADRLRGATSPYLLQHADNPVDWWEWGDDAFAEARRRDVPVLLSVGYAACHWCHVMAHESFEDADVAAVINASFVPVKVDREERPDVDAVYMAATTAMTGQGGWPMTAFLTPDGDAFHCGTYFPREQFLGVLGAVRDAWADARDAVVQRAGAVTAAIAQATGPLPGLPLDDAALADAVATLRREADVVRGGFGGAPKFPPSMTLEHLLRHHARTGDANAIAMVDRTCEAMARGGLYDQLGGGFARYAVDAGWVVPHFEKMLSDNALLLRVYAHRWRTGASPLAERVVHETAGFLLRDLRTAEGGFASALDADTPVDDTVDDTVDGAADAPVHRPVDGAGGTEGARTTARRAHGVEGLTYVWTPAELRAVLGDDDGATAATVLGVTDEGTFEHGASTLQLRHDPDPAWWARVRPVLLAARRTRPQPARDDKVVTAWNGLAVAALAEAGALLDVPAWVDAARECADLLLRVHVVDGRLRRASRHGVVGAAPGVAADHGDLAEGLLALHQATGEARWLAAAGDLLDTALARFAADDGGFFDVADDAERLVVRPRDPSDGAEPSGASALAGALTTYAALTGSTRHRAAAEAAVRASAALARRAPRFAGQLLATAEALAAGPLQVAVVGTGTVADALLATARRATSPGTVVVHGAPDADGVPLLADRPLVDGGPAAYVCRGFVCDRPVTTPEELSAALVR</sequence>
<comment type="caution">
    <text evidence="3">The sequence shown here is derived from an EMBL/GenBank/DDBJ whole genome shotgun (WGS) entry which is preliminary data.</text>
</comment>
<evidence type="ECO:0000313" key="4">
    <source>
        <dbReference type="Proteomes" id="UP000224130"/>
    </source>
</evidence>
<dbReference type="PANTHER" id="PTHR42899">
    <property type="entry name" value="SPERMATOGENESIS-ASSOCIATED PROTEIN 20"/>
    <property type="match status" value="1"/>
</dbReference>
<dbReference type="Gene3D" id="3.40.30.10">
    <property type="entry name" value="Glutaredoxin"/>
    <property type="match status" value="1"/>
</dbReference>
<protein>
    <recommendedName>
        <fullName evidence="2">Spermatogenesis-associated protein 20-like TRX domain-containing protein</fullName>
    </recommendedName>
</protein>